<dbReference type="GO" id="GO:0004423">
    <property type="term" value="F:iduronate-2-sulfatase activity"/>
    <property type="evidence" value="ECO:0007669"/>
    <property type="project" value="InterPro"/>
</dbReference>
<sequence>MRRNHGAETRLGRRDFLRMAAAGAGIAAAGPAAGLTAKAEGGRKNVLFLISDDLNTDIGCYGHPIVQTPNLDALARRGVRFHHAYCQFSVCNPSRASFLTGLRPETLGVVNNKDNFRDLNPDVVSLPQFFREQGYYTATIGKTFHVGEKDPKSWDFAAEWWLDELRSTKGPFDNPTRNHEHQLGWCLWKEVTEGDTYDDSILRHTLDQLDVCAQKEEPFFLACGFIRPHNPYFAPQRFFEPYPVEKLRLPEEPADADDPPAGAFPIGQWGQAYEQLTTVEKKELLRAYYACISYVDDSVGQVLDRLRELGLEEDTIVVFLGDHGYHCWEKDWWGKTTVFERSARSPLMIAYPGMPTAGRTCHRVVEFLDLYPTLARMAGFERPEGLEGRNLVPLLREPTMAWDEWSGAAYTQFGRNLWSVRTERWRYCEWTGREGGRALYDHKNDPEEHHNVVDHPEYAETVERLETMLAAKR</sequence>
<dbReference type="OrthoDB" id="9782218at2"/>
<dbReference type="GO" id="GO:0046872">
    <property type="term" value="F:metal ion binding"/>
    <property type="evidence" value="ECO:0007669"/>
    <property type="project" value="UniProtKB-KW"/>
</dbReference>
<organism evidence="8 9">
    <name type="scientific">Kiritimatiella glycovorans</name>
    <dbReference type="NCBI Taxonomy" id="1307763"/>
    <lineage>
        <taxon>Bacteria</taxon>
        <taxon>Pseudomonadati</taxon>
        <taxon>Kiritimatiellota</taxon>
        <taxon>Kiritimatiellia</taxon>
        <taxon>Kiritimatiellales</taxon>
        <taxon>Kiritimatiellaceae</taxon>
        <taxon>Kiritimatiella</taxon>
    </lineage>
</organism>
<dbReference type="InterPro" id="IPR035874">
    <property type="entry name" value="IDS"/>
</dbReference>
<evidence type="ECO:0000256" key="1">
    <source>
        <dbReference type="ARBA" id="ARBA00001913"/>
    </source>
</evidence>
<protein>
    <submittedName>
        <fullName evidence="8">Choline-sulfatase</fullName>
        <ecNumber evidence="8">3.1.6.6</ecNumber>
    </submittedName>
</protein>
<dbReference type="STRING" id="1307763.L21SP4_01919"/>
<dbReference type="PANTHER" id="PTHR45953">
    <property type="entry name" value="IDURONATE 2-SULFATASE"/>
    <property type="match status" value="1"/>
</dbReference>
<comment type="similarity">
    <text evidence="2">Belongs to the sulfatase family.</text>
</comment>
<dbReference type="Gene3D" id="3.40.720.10">
    <property type="entry name" value="Alkaline Phosphatase, subunit A"/>
    <property type="match status" value="1"/>
</dbReference>
<dbReference type="CDD" id="cd16030">
    <property type="entry name" value="iduronate-2-sulfatase"/>
    <property type="match status" value="1"/>
</dbReference>
<keyword evidence="6" id="KW-0106">Calcium</keyword>
<evidence type="ECO:0000256" key="3">
    <source>
        <dbReference type="ARBA" id="ARBA00022723"/>
    </source>
</evidence>
<dbReference type="Proteomes" id="UP000035268">
    <property type="component" value="Chromosome"/>
</dbReference>
<dbReference type="InterPro" id="IPR024607">
    <property type="entry name" value="Sulfatase_CS"/>
</dbReference>
<dbReference type="GO" id="GO:0005737">
    <property type="term" value="C:cytoplasm"/>
    <property type="evidence" value="ECO:0007669"/>
    <property type="project" value="TreeGrafter"/>
</dbReference>
<keyword evidence="9" id="KW-1185">Reference proteome</keyword>
<evidence type="ECO:0000256" key="5">
    <source>
        <dbReference type="ARBA" id="ARBA00022801"/>
    </source>
</evidence>
<proteinExistence type="inferred from homology"/>
<dbReference type="InterPro" id="IPR000917">
    <property type="entry name" value="Sulfatase_N"/>
</dbReference>
<reference evidence="9" key="1">
    <citation type="submission" date="2015-02" db="EMBL/GenBank/DDBJ databases">
        <title>Description and complete genome sequence of the first cultured representative of the subdivision 5 of the Verrucomicrobia phylum.</title>
        <authorList>
            <person name="Spring S."/>
            <person name="Bunk B."/>
            <person name="Sproer C."/>
            <person name="Klenk H.-P."/>
        </authorList>
    </citation>
    <scope>NUCLEOTIDE SEQUENCE [LARGE SCALE GENOMIC DNA]</scope>
    <source>
        <strain evidence="9">L21-Fru-AB</strain>
    </source>
</reference>
<accession>A0A0G3ELW5</accession>
<keyword evidence="3" id="KW-0479">Metal-binding</keyword>
<evidence type="ECO:0000313" key="9">
    <source>
        <dbReference type="Proteomes" id="UP000035268"/>
    </source>
</evidence>
<gene>
    <name evidence="8" type="primary">betC_8</name>
    <name evidence="8" type="ORF">L21SP4_01919</name>
</gene>
<feature type="domain" description="Sulfatase N-terminal" evidence="7">
    <location>
        <begin position="44"/>
        <end position="379"/>
    </location>
</feature>
<keyword evidence="5 8" id="KW-0378">Hydrolase</keyword>
<evidence type="ECO:0000259" key="7">
    <source>
        <dbReference type="Pfam" id="PF00884"/>
    </source>
</evidence>
<dbReference type="EMBL" id="CP010904">
    <property type="protein sequence ID" value="AKJ65154.1"/>
    <property type="molecule type" value="Genomic_DNA"/>
</dbReference>
<dbReference type="PROSITE" id="PS51318">
    <property type="entry name" value="TAT"/>
    <property type="match status" value="1"/>
</dbReference>
<dbReference type="KEGG" id="vbl:L21SP4_01919"/>
<dbReference type="GO" id="GO:0047753">
    <property type="term" value="F:choline-sulfatase activity"/>
    <property type="evidence" value="ECO:0007669"/>
    <property type="project" value="UniProtKB-EC"/>
</dbReference>
<dbReference type="AlphaFoldDB" id="A0A0G3ELW5"/>
<evidence type="ECO:0000256" key="4">
    <source>
        <dbReference type="ARBA" id="ARBA00022729"/>
    </source>
</evidence>
<dbReference type="InterPro" id="IPR006311">
    <property type="entry name" value="TAT_signal"/>
</dbReference>
<evidence type="ECO:0000313" key="8">
    <source>
        <dbReference type="EMBL" id="AKJ65154.1"/>
    </source>
</evidence>
<evidence type="ECO:0000256" key="2">
    <source>
        <dbReference type="ARBA" id="ARBA00008779"/>
    </source>
</evidence>
<comment type="cofactor">
    <cofactor evidence="1">
        <name>Ca(2+)</name>
        <dbReference type="ChEBI" id="CHEBI:29108"/>
    </cofactor>
</comment>
<reference evidence="8 9" key="2">
    <citation type="journal article" date="2016" name="ISME J.">
        <title>Characterization of the first cultured representative of Verrucomicrobia subdivision 5 indicates the proposal of a novel phylum.</title>
        <authorList>
            <person name="Spring S."/>
            <person name="Bunk B."/>
            <person name="Sproer C."/>
            <person name="Schumann P."/>
            <person name="Rohde M."/>
            <person name="Tindall B.J."/>
            <person name="Klenk H.P."/>
        </authorList>
    </citation>
    <scope>NUCLEOTIDE SEQUENCE [LARGE SCALE GENOMIC DNA]</scope>
    <source>
        <strain evidence="8 9">L21-Fru-AB</strain>
    </source>
</reference>
<dbReference type="InterPro" id="IPR017850">
    <property type="entry name" value="Alkaline_phosphatase_core_sf"/>
</dbReference>
<evidence type="ECO:0000256" key="6">
    <source>
        <dbReference type="ARBA" id="ARBA00022837"/>
    </source>
</evidence>
<dbReference type="SUPFAM" id="SSF53649">
    <property type="entry name" value="Alkaline phosphatase-like"/>
    <property type="match status" value="1"/>
</dbReference>
<name>A0A0G3ELW5_9BACT</name>
<dbReference type="RefSeq" id="WP_052882419.1">
    <property type="nucleotide sequence ID" value="NZ_CP010904.1"/>
</dbReference>
<dbReference type="Pfam" id="PF00884">
    <property type="entry name" value="Sulfatase"/>
    <property type="match status" value="1"/>
</dbReference>
<dbReference type="PANTHER" id="PTHR45953:SF1">
    <property type="entry name" value="IDURONATE 2-SULFATASE"/>
    <property type="match status" value="1"/>
</dbReference>
<keyword evidence="4" id="KW-0732">Signal</keyword>
<dbReference type="EC" id="3.1.6.6" evidence="8"/>
<dbReference type="PROSITE" id="PS00149">
    <property type="entry name" value="SULFATASE_2"/>
    <property type="match status" value="1"/>
</dbReference>